<dbReference type="Proteomes" id="UP000667802">
    <property type="component" value="Unassembled WGS sequence"/>
</dbReference>
<keyword evidence="1" id="KW-0472">Membrane</keyword>
<name>A0AAP5MBH6_9CYAN</name>
<evidence type="ECO:0000313" key="2">
    <source>
        <dbReference type="EMBL" id="MDR9897138.1"/>
    </source>
</evidence>
<keyword evidence="1" id="KW-0812">Transmembrane</keyword>
<dbReference type="EMBL" id="JAALHA020000011">
    <property type="protein sequence ID" value="MDR9897138.1"/>
    <property type="molecule type" value="Genomic_DNA"/>
</dbReference>
<dbReference type="AlphaFoldDB" id="A0AAP5MBH6"/>
<feature type="transmembrane region" description="Helical" evidence="1">
    <location>
        <begin position="110"/>
        <end position="135"/>
    </location>
</feature>
<organism evidence="2 3">
    <name type="scientific">Aetokthonos hydrillicola Thurmond2011</name>
    <dbReference type="NCBI Taxonomy" id="2712845"/>
    <lineage>
        <taxon>Bacteria</taxon>
        <taxon>Bacillati</taxon>
        <taxon>Cyanobacteriota</taxon>
        <taxon>Cyanophyceae</taxon>
        <taxon>Nostocales</taxon>
        <taxon>Hapalosiphonaceae</taxon>
        <taxon>Aetokthonos</taxon>
    </lineage>
</organism>
<evidence type="ECO:0000313" key="3">
    <source>
        <dbReference type="Proteomes" id="UP000667802"/>
    </source>
</evidence>
<accession>A0AAP5MBH6</accession>
<dbReference type="RefSeq" id="WP_243902876.1">
    <property type="nucleotide sequence ID" value="NZ_JAALHA020000011.1"/>
</dbReference>
<protein>
    <submittedName>
        <fullName evidence="2">Uncharacterized protein</fullName>
    </submittedName>
</protein>
<evidence type="ECO:0000256" key="1">
    <source>
        <dbReference type="SAM" id="Phobius"/>
    </source>
</evidence>
<keyword evidence="1" id="KW-1133">Transmembrane helix</keyword>
<keyword evidence="3" id="KW-1185">Reference proteome</keyword>
<sequence>MRRKQWLLLSLWLLIGTALRLTQLEAKPPWTDEFSTIVFSLGNSFHSVPLDQAIALDTLLQPIQPHPNAGVSDVLQHLFSETNHPPLYFVLSHWWMRLFPPGFGDLASVWAARSLSVLFGALSIPAIYGLTWLAFRSTLVSQLTAAVMAVSPYGVFIAQEARHYTLV</sequence>
<gene>
    <name evidence="2" type="ORF">G7B40_021600</name>
</gene>
<reference evidence="3" key="1">
    <citation type="journal article" date="2021" name="Science">
        <title>Hunting the eagle killer: A cyanobacterial neurotoxin causes vacuolar myelinopathy.</title>
        <authorList>
            <person name="Breinlinger S."/>
            <person name="Phillips T.J."/>
            <person name="Haram B.N."/>
            <person name="Mares J."/>
            <person name="Martinez Yerena J.A."/>
            <person name="Hrouzek P."/>
            <person name="Sobotka R."/>
            <person name="Henderson W.M."/>
            <person name="Schmieder P."/>
            <person name="Williams S.M."/>
            <person name="Lauderdale J.D."/>
            <person name="Wilde H.D."/>
            <person name="Gerrin W."/>
            <person name="Kust A."/>
            <person name="Washington J.W."/>
            <person name="Wagner C."/>
            <person name="Geier B."/>
            <person name="Liebeke M."/>
            <person name="Enke H."/>
            <person name="Niedermeyer T.H.J."/>
            <person name="Wilde S.B."/>
        </authorList>
    </citation>
    <scope>NUCLEOTIDE SEQUENCE [LARGE SCALE GENOMIC DNA]</scope>
    <source>
        <strain evidence="3">Thurmond2011</strain>
    </source>
</reference>
<comment type="caution">
    <text evidence="2">The sequence shown here is derived from an EMBL/GenBank/DDBJ whole genome shotgun (WGS) entry which is preliminary data.</text>
</comment>
<proteinExistence type="predicted"/>